<organism evidence="1 2">
    <name type="scientific">Actinomyces graevenitzii</name>
    <dbReference type="NCBI Taxonomy" id="55565"/>
    <lineage>
        <taxon>Bacteria</taxon>
        <taxon>Bacillati</taxon>
        <taxon>Actinomycetota</taxon>
        <taxon>Actinomycetes</taxon>
        <taxon>Actinomycetales</taxon>
        <taxon>Actinomycetaceae</taxon>
        <taxon>Actinomyces</taxon>
    </lineage>
</organism>
<name>A0A9E7AHV6_9ACTO</name>
<evidence type="ECO:0000313" key="2">
    <source>
        <dbReference type="Proteomes" id="UP000830236"/>
    </source>
</evidence>
<dbReference type="EMBL" id="CP097095">
    <property type="protein sequence ID" value="UQF78909.1"/>
    <property type="molecule type" value="Genomic_DNA"/>
</dbReference>
<proteinExistence type="predicted"/>
<protein>
    <submittedName>
        <fullName evidence="1">Uncharacterized protein</fullName>
    </submittedName>
</protein>
<reference evidence="1" key="1">
    <citation type="submission" date="2022-05" db="EMBL/GenBank/DDBJ databases">
        <title>Using nanopore sequencing to obtain complete genomes from saliva samples.</title>
        <authorList>
            <person name="Baker J.L."/>
        </authorList>
    </citation>
    <scope>NUCLEOTIDE SEQUENCE</scope>
    <source>
        <strain evidence="1">JCVI-JB-Ag32</strain>
    </source>
</reference>
<accession>A0A9E7AHV6</accession>
<dbReference type="Proteomes" id="UP000830236">
    <property type="component" value="Chromosome"/>
</dbReference>
<evidence type="ECO:0000313" key="1">
    <source>
        <dbReference type="EMBL" id="UQF78909.1"/>
    </source>
</evidence>
<dbReference type="AlphaFoldDB" id="A0A9E7AHV6"/>
<sequence>MNVEAEATNRVAVLLGRKVSLEDLHRLILDINSLLSPTVPIVMGPDFAIRWVLGVRSVELGVTADSKWGYKLTLRCYDTQIVEGEEKLAVDYREPDEDIANFSYAWSIYPLGTPKGWLDLAYMLCYNWSTFDMYFAPVLNSLPEAIKLMPPTWRKPVNFSWNMEASGWGTVQVSATEQGLTISSAVGAEQVEIPLEALWQVDITAVLSGLGGGVPLKQLPFLGCEGLANGPESLTGQESAEDLELFAEWEDDEENEIEPDGSNFPALSFDDVRNLVAKAQLDESEGFEEKPLQGVPVNPGLALQSVFKIIDSWLSGITPSQSAIEAGACPGDLGGRQAWLGPGWYLEKRYAWNLNVAPEPKGASLELEPASRARMAWSLAWELEKRYGAPIGSRTTSQGGLSRLFKLGDKGVQVHTDIWGITVTLGDFIQIGIQNSFT</sequence>
<gene>
    <name evidence="1" type="ORF">M3I41_04625</name>
</gene>
<dbReference type="KEGG" id="agh:M3I41_04625"/>